<evidence type="ECO:0000256" key="2">
    <source>
        <dbReference type="SAM" id="SignalP"/>
    </source>
</evidence>
<feature type="domain" description="DUF1541" evidence="3">
    <location>
        <begin position="134"/>
        <end position="185"/>
    </location>
</feature>
<evidence type="ECO:0000259" key="3">
    <source>
        <dbReference type="Pfam" id="PF07563"/>
    </source>
</evidence>
<dbReference type="RefSeq" id="WP_289348985.1">
    <property type="nucleotide sequence ID" value="NZ_JAUCFI010000003.1"/>
</dbReference>
<feature type="chain" id="PRO_5042603891" evidence="2">
    <location>
        <begin position="24"/>
        <end position="192"/>
    </location>
</feature>
<feature type="compositionally biased region" description="Basic and acidic residues" evidence="1">
    <location>
        <begin position="27"/>
        <end position="48"/>
    </location>
</feature>
<dbReference type="Gene3D" id="2.30.30.1210">
    <property type="entry name" value="Domain of unknown function DUF1541"/>
    <property type="match status" value="1"/>
</dbReference>
<comment type="caution">
    <text evidence="4">The sequence shown here is derived from an EMBL/GenBank/DDBJ whole genome shotgun (WGS) entry which is preliminary data.</text>
</comment>
<gene>
    <name evidence="4" type="ORF">QUF85_05335</name>
</gene>
<accession>A0AAJ1VAP3</accession>
<evidence type="ECO:0000313" key="5">
    <source>
        <dbReference type="Proteomes" id="UP001238973"/>
    </source>
</evidence>
<dbReference type="Proteomes" id="UP001238973">
    <property type="component" value="Unassembled WGS sequence"/>
</dbReference>
<name>A0AAJ1VAP3_9BACI</name>
<keyword evidence="2" id="KW-0732">Signal</keyword>
<sequence>MKKRTKLPTILSLFAALFLVLGACSNSDDKSKEEKEENEYKEHSEMDMNHSSSGDVPEGLKAAENPTYEVGSQAIIESGHMESMKGAEATIVGAFDTTAYAISYTPATGGEKVENHKWIIHEEIKDAGEVTYEPGAEVTVNASHMEGMNGAVAEVESAEKTTVYMVDFTPTTGGEKVKNHKWVTESELSASK</sequence>
<organism evidence="4 5">
    <name type="scientific">Peribacillus frigoritolerans</name>
    <dbReference type="NCBI Taxonomy" id="450367"/>
    <lineage>
        <taxon>Bacteria</taxon>
        <taxon>Bacillati</taxon>
        <taxon>Bacillota</taxon>
        <taxon>Bacilli</taxon>
        <taxon>Bacillales</taxon>
        <taxon>Bacillaceae</taxon>
        <taxon>Peribacillus</taxon>
    </lineage>
</organism>
<dbReference type="AlphaFoldDB" id="A0AAJ1VAP3"/>
<dbReference type="Pfam" id="PF07563">
    <property type="entry name" value="DUF1541"/>
    <property type="match status" value="2"/>
</dbReference>
<evidence type="ECO:0000313" key="4">
    <source>
        <dbReference type="EMBL" id="MDM5282720.1"/>
    </source>
</evidence>
<protein>
    <submittedName>
        <fullName evidence="4">YdhK family protein</fullName>
    </submittedName>
</protein>
<evidence type="ECO:0000256" key="1">
    <source>
        <dbReference type="SAM" id="MobiDB-lite"/>
    </source>
</evidence>
<dbReference type="InterPro" id="IPR011438">
    <property type="entry name" value="DUF1541"/>
</dbReference>
<dbReference type="PROSITE" id="PS51257">
    <property type="entry name" value="PROKAR_LIPOPROTEIN"/>
    <property type="match status" value="1"/>
</dbReference>
<feature type="signal peptide" evidence="2">
    <location>
        <begin position="1"/>
        <end position="23"/>
    </location>
</feature>
<proteinExistence type="predicted"/>
<reference evidence="4" key="1">
    <citation type="submission" date="2023-06" db="EMBL/GenBank/DDBJ databases">
        <title>Comparative genomics of Bacillaceae isolates and their secondary metabolite potential.</title>
        <authorList>
            <person name="Song L."/>
            <person name="Nielsen L.J."/>
            <person name="Mohite O."/>
            <person name="Xu X."/>
            <person name="Weber T."/>
            <person name="Kovacs A.T."/>
        </authorList>
    </citation>
    <scope>NUCLEOTIDE SEQUENCE</scope>
    <source>
        <strain evidence="4">G1S1</strain>
    </source>
</reference>
<feature type="domain" description="DUF1541" evidence="3">
    <location>
        <begin position="70"/>
        <end position="121"/>
    </location>
</feature>
<feature type="region of interest" description="Disordered" evidence="1">
    <location>
        <begin position="27"/>
        <end position="61"/>
    </location>
</feature>
<dbReference type="EMBL" id="JAUCFI010000003">
    <property type="protein sequence ID" value="MDM5282720.1"/>
    <property type="molecule type" value="Genomic_DNA"/>
</dbReference>